<organism evidence="1 2">
    <name type="scientific">Maribacter algarum</name>
    <name type="common">ex Zhang et al. 2020</name>
    <dbReference type="NCBI Taxonomy" id="2578118"/>
    <lineage>
        <taxon>Bacteria</taxon>
        <taxon>Pseudomonadati</taxon>
        <taxon>Bacteroidota</taxon>
        <taxon>Flavobacteriia</taxon>
        <taxon>Flavobacteriales</taxon>
        <taxon>Flavobacteriaceae</taxon>
        <taxon>Maribacter</taxon>
    </lineage>
</organism>
<dbReference type="GO" id="GO:0016829">
    <property type="term" value="F:lyase activity"/>
    <property type="evidence" value="ECO:0007669"/>
    <property type="project" value="InterPro"/>
</dbReference>
<evidence type="ECO:0000313" key="1">
    <source>
        <dbReference type="EMBL" id="TMM58614.1"/>
    </source>
</evidence>
<gene>
    <name evidence="1" type="ORF">FEE95_04065</name>
</gene>
<dbReference type="Proteomes" id="UP000310314">
    <property type="component" value="Unassembled WGS sequence"/>
</dbReference>
<dbReference type="AlphaFoldDB" id="A0A5S3QL77"/>
<comment type="caution">
    <text evidence="1">The sequence shown here is derived from an EMBL/GenBank/DDBJ whole genome shotgun (WGS) entry which is preliminary data.</text>
</comment>
<dbReference type="InterPro" id="IPR038672">
    <property type="entry name" value="CpcT/CpeT_sf"/>
</dbReference>
<evidence type="ECO:0008006" key="3">
    <source>
        <dbReference type="Google" id="ProtNLM"/>
    </source>
</evidence>
<proteinExistence type="predicted"/>
<dbReference type="Gene3D" id="2.40.128.590">
    <property type="entry name" value="CpcT/CpeT domain"/>
    <property type="match status" value="1"/>
</dbReference>
<dbReference type="EMBL" id="VATY01000001">
    <property type="protein sequence ID" value="TMM58614.1"/>
    <property type="molecule type" value="Genomic_DNA"/>
</dbReference>
<dbReference type="RefSeq" id="WP_138656546.1">
    <property type="nucleotide sequence ID" value="NZ_VATY01000001.1"/>
</dbReference>
<evidence type="ECO:0000313" key="2">
    <source>
        <dbReference type="Proteomes" id="UP000310314"/>
    </source>
</evidence>
<sequence>MKITLKKAVFAVTLMALVMSCKEEKKTEAPAQAEEVVKVATTPEEQLAEIMEFWPGKFNNDKQIAKAKEAGGEVWMFDDTGEGGWLQVESHYIKVDNPAIGDNVLYVEEYRNHQPDSTYRQRIYTLDIDSTETIRVKMWPFKDKKKYVGAWRNPEVLKNITAEEISAYPDKCDLIVAKDGEAYDMNMNGKDCAFGNKVFNYQVRLTKDVFAYRDKITLLDTGELVTTAADYAYHNLDRME</sequence>
<dbReference type="OrthoDB" id="1159708at2"/>
<dbReference type="CDD" id="cd16338">
    <property type="entry name" value="CpcT"/>
    <property type="match status" value="1"/>
</dbReference>
<reference evidence="1 2" key="1">
    <citation type="submission" date="2019-05" db="EMBL/GenBank/DDBJ databases">
        <authorList>
            <person name="Zhang J.-Y."/>
            <person name="Feg X."/>
            <person name="Du Z.-J."/>
        </authorList>
    </citation>
    <scope>NUCLEOTIDE SEQUENCE [LARGE SCALE GENOMIC DNA]</scope>
    <source>
        <strain evidence="1 2">RZ26</strain>
    </source>
</reference>
<protein>
    <recommendedName>
        <fullName evidence="3">Lipoprotein</fullName>
    </recommendedName>
</protein>
<name>A0A5S3QL77_9FLAO</name>
<accession>A0A5S3QL77</accession>
<keyword evidence="2" id="KW-1185">Reference proteome</keyword>
<dbReference type="InterPro" id="IPR010404">
    <property type="entry name" value="CpcT/CpeT"/>
</dbReference>
<dbReference type="PROSITE" id="PS51257">
    <property type="entry name" value="PROKAR_LIPOPROTEIN"/>
    <property type="match status" value="1"/>
</dbReference>
<dbReference type="Pfam" id="PF06206">
    <property type="entry name" value="CpeT"/>
    <property type="match status" value="1"/>
</dbReference>